<dbReference type="NCBIfam" id="TIGR00357">
    <property type="entry name" value="peptide-methionine (R)-S-oxide reductase MsrB"/>
    <property type="match status" value="1"/>
</dbReference>
<dbReference type="Gene3D" id="2.170.150.20">
    <property type="entry name" value="Peptide methionine sulfoxide reductase"/>
    <property type="match status" value="1"/>
</dbReference>
<evidence type="ECO:0000256" key="5">
    <source>
        <dbReference type="ARBA" id="ARBA00023002"/>
    </source>
</evidence>
<evidence type="ECO:0000256" key="2">
    <source>
        <dbReference type="ARBA" id="ARBA00012499"/>
    </source>
</evidence>
<proteinExistence type="predicted"/>
<keyword evidence="5" id="KW-0560">Oxidoreductase</keyword>
<dbReference type="eggNOG" id="COG0229">
    <property type="taxonomic scope" value="Bacteria"/>
</dbReference>
<evidence type="ECO:0000313" key="9">
    <source>
        <dbReference type="Proteomes" id="UP000001522"/>
    </source>
</evidence>
<sequence length="122" mass="13799">MNKLTEQEAYVILQKGTEPPFSGEYDQHFEEGVYVCRQCENPLFTSEAKFKSGCGWPSFDDCILDGVRESLDNDGRRIEITCARCGGHLGHVFRGEGFTQKDTRHCVNSLSIRFKKSDAKSL</sequence>
<dbReference type="GO" id="GO:0033743">
    <property type="term" value="F:peptide-methionine (R)-S-oxide reductase activity"/>
    <property type="evidence" value="ECO:0007669"/>
    <property type="project" value="UniProtKB-EC"/>
</dbReference>
<dbReference type="GO" id="GO:0006979">
    <property type="term" value="P:response to oxidative stress"/>
    <property type="evidence" value="ECO:0007669"/>
    <property type="project" value="InterPro"/>
</dbReference>
<dbReference type="RefSeq" id="WP_013022904.1">
    <property type="nucleotide sequence ID" value="NC_013949.1"/>
</dbReference>
<evidence type="ECO:0000256" key="3">
    <source>
        <dbReference type="ARBA" id="ARBA00022723"/>
    </source>
</evidence>
<dbReference type="AlphaFoldDB" id="D3UH48"/>
<evidence type="ECO:0000256" key="4">
    <source>
        <dbReference type="ARBA" id="ARBA00022833"/>
    </source>
</evidence>
<dbReference type="InterPro" id="IPR028427">
    <property type="entry name" value="Met_Sox_Rdtase_MsrB"/>
</dbReference>
<dbReference type="GO" id="GO:0030091">
    <property type="term" value="P:protein repair"/>
    <property type="evidence" value="ECO:0007669"/>
    <property type="project" value="InterPro"/>
</dbReference>
<keyword evidence="3" id="KW-0479">Metal-binding</keyword>
<dbReference type="STRING" id="679897.HMU05590"/>
<organism evidence="8 9">
    <name type="scientific">Helicobacter mustelae (strain ATCC 43772 / CCUG 25715 / CIP 103759 / LMG 18044 / NCTC 12198 / R85-136P)</name>
    <name type="common">Campylobacter mustelae</name>
    <dbReference type="NCBI Taxonomy" id="679897"/>
    <lineage>
        <taxon>Bacteria</taxon>
        <taxon>Pseudomonadati</taxon>
        <taxon>Campylobacterota</taxon>
        <taxon>Epsilonproteobacteria</taxon>
        <taxon>Campylobacterales</taxon>
        <taxon>Helicobacteraceae</taxon>
        <taxon>Helicobacter</taxon>
    </lineage>
</organism>
<evidence type="ECO:0000256" key="6">
    <source>
        <dbReference type="ARBA" id="ARBA00048488"/>
    </source>
</evidence>
<dbReference type="InterPro" id="IPR002579">
    <property type="entry name" value="Met_Sox_Rdtase_MsrB_dom"/>
</dbReference>
<keyword evidence="9" id="KW-1185">Reference proteome</keyword>
<dbReference type="InterPro" id="IPR011057">
    <property type="entry name" value="Mss4-like_sf"/>
</dbReference>
<accession>D3UH48</accession>
<dbReference type="HOGENOM" id="CLU_031040_8_5_7"/>
<keyword evidence="4" id="KW-0862">Zinc</keyword>
<evidence type="ECO:0000256" key="1">
    <source>
        <dbReference type="ARBA" id="ARBA00001947"/>
    </source>
</evidence>
<name>D3UH48_HELM1</name>
<gene>
    <name evidence="8" type="primary">msrB</name>
    <name evidence="8" type="ordered locus">HMU05590</name>
</gene>
<comment type="catalytic activity">
    <reaction evidence="6">
        <text>L-methionyl-[protein] + [thioredoxin]-disulfide + H2O = L-methionyl-(R)-S-oxide-[protein] + [thioredoxin]-dithiol</text>
        <dbReference type="Rhea" id="RHEA:24164"/>
        <dbReference type="Rhea" id="RHEA-COMP:10698"/>
        <dbReference type="Rhea" id="RHEA-COMP:10700"/>
        <dbReference type="Rhea" id="RHEA-COMP:12313"/>
        <dbReference type="Rhea" id="RHEA-COMP:12314"/>
        <dbReference type="ChEBI" id="CHEBI:15377"/>
        <dbReference type="ChEBI" id="CHEBI:16044"/>
        <dbReference type="ChEBI" id="CHEBI:29950"/>
        <dbReference type="ChEBI" id="CHEBI:45764"/>
        <dbReference type="ChEBI" id="CHEBI:50058"/>
        <dbReference type="EC" id="1.8.4.12"/>
    </reaction>
</comment>
<feature type="domain" description="MsrB" evidence="7">
    <location>
        <begin position="1"/>
        <end position="117"/>
    </location>
</feature>
<protein>
    <recommendedName>
        <fullName evidence="2">peptide-methionine (R)-S-oxide reductase</fullName>
        <ecNumber evidence="2">1.8.4.12</ecNumber>
    </recommendedName>
</protein>
<dbReference type="PANTHER" id="PTHR46081:SF8">
    <property type="entry name" value="PEPTIDE METHIONINE SULFOXIDE REDUCTASE 2"/>
    <property type="match status" value="1"/>
</dbReference>
<dbReference type="NCBIfam" id="NF004036">
    <property type="entry name" value="PRK05508.1"/>
    <property type="match status" value="1"/>
</dbReference>
<evidence type="ECO:0000313" key="8">
    <source>
        <dbReference type="EMBL" id="CBG39820.1"/>
    </source>
</evidence>
<reference evidence="8 9" key="1">
    <citation type="journal article" date="2010" name="BMC Genomics">
        <title>Comparative genomics and proteomics of Helicobacter mustelae, an ulcerogenic and carcinogenic gastric pathogen.</title>
        <authorList>
            <person name="O'Toole P.W."/>
            <person name="Snelling W.J."/>
            <person name="Canchaya C."/>
            <person name="Forde B.M."/>
            <person name="Hardie K.R."/>
            <person name="Josenhans C."/>
            <person name="Graham R.L.J."/>
            <person name="McMullan G."/>
            <person name="Parkhill J."/>
            <person name="Belda E."/>
            <person name="Bentley S.D."/>
        </authorList>
    </citation>
    <scope>NUCLEOTIDE SEQUENCE [LARGE SCALE GENOMIC DNA]</scope>
    <source>
        <strain evidence="9">ATCC 43772 / LMG 18044 / NCTC 12198 / 12198</strain>
    </source>
</reference>
<dbReference type="PROSITE" id="PS51790">
    <property type="entry name" value="MSRB"/>
    <property type="match status" value="1"/>
</dbReference>
<dbReference type="KEGG" id="hms:HMU05590"/>
<dbReference type="SUPFAM" id="SSF51316">
    <property type="entry name" value="Mss4-like"/>
    <property type="match status" value="1"/>
</dbReference>
<dbReference type="Pfam" id="PF01641">
    <property type="entry name" value="SelR"/>
    <property type="match status" value="1"/>
</dbReference>
<dbReference type="EC" id="1.8.4.12" evidence="2"/>
<dbReference type="EMBL" id="FN555004">
    <property type="protein sequence ID" value="CBG39820.1"/>
    <property type="molecule type" value="Genomic_DNA"/>
</dbReference>
<dbReference type="Proteomes" id="UP000001522">
    <property type="component" value="Chromosome"/>
</dbReference>
<comment type="cofactor">
    <cofactor evidence="1">
        <name>Zn(2+)</name>
        <dbReference type="ChEBI" id="CHEBI:29105"/>
    </cofactor>
</comment>
<dbReference type="PANTHER" id="PTHR46081">
    <property type="entry name" value="PEPTIDE METHIONINE SULFOXIDE REDUCTASE 2"/>
    <property type="match status" value="1"/>
</dbReference>
<evidence type="ECO:0000259" key="7">
    <source>
        <dbReference type="PROSITE" id="PS51790"/>
    </source>
</evidence>
<dbReference type="GO" id="GO:0046872">
    <property type="term" value="F:metal ion binding"/>
    <property type="evidence" value="ECO:0007669"/>
    <property type="project" value="UniProtKB-KW"/>
</dbReference>